<dbReference type="InterPro" id="IPR036034">
    <property type="entry name" value="PDZ_sf"/>
</dbReference>
<evidence type="ECO:0000313" key="2">
    <source>
        <dbReference type="WBParaSite" id="Csp11.Scaffold630.g22203.t1"/>
    </source>
</evidence>
<dbReference type="eggNOG" id="KOG3528">
    <property type="taxonomic scope" value="Eukaryota"/>
</dbReference>
<reference evidence="2" key="1">
    <citation type="submission" date="2016-11" db="UniProtKB">
        <authorList>
            <consortium name="WormBaseParasite"/>
        </authorList>
    </citation>
    <scope>IDENTIFICATION</scope>
</reference>
<evidence type="ECO:0000313" key="1">
    <source>
        <dbReference type="Proteomes" id="UP000095282"/>
    </source>
</evidence>
<dbReference type="PANTHER" id="PTHR31327">
    <property type="entry name" value="SPERM MEIOSIS PDZ DOMAIN CONTAINING PROTEINS-RELATED"/>
    <property type="match status" value="1"/>
</dbReference>
<dbReference type="AlphaFoldDB" id="A0A1I7V449"/>
<keyword evidence="1" id="KW-1185">Reference proteome</keyword>
<dbReference type="WBParaSite" id="Csp11.Scaffold630.g22203.t1">
    <property type="protein sequence ID" value="Csp11.Scaffold630.g22203.t1"/>
    <property type="gene ID" value="Csp11.Scaffold630.g22203"/>
</dbReference>
<accession>A0A1I7V449</accession>
<protein>
    <submittedName>
        <fullName evidence="2">PDZ domain-containing protein</fullName>
    </submittedName>
</protein>
<proteinExistence type="predicted"/>
<dbReference type="SUPFAM" id="SSF50156">
    <property type="entry name" value="PDZ domain-like"/>
    <property type="match status" value="1"/>
</dbReference>
<dbReference type="PANTHER" id="PTHR31327:SF10">
    <property type="entry name" value="PDZ DOMAIN-CONTAINING PROTEIN"/>
    <property type="match status" value="1"/>
</dbReference>
<organism evidence="1 2">
    <name type="scientific">Caenorhabditis tropicalis</name>
    <dbReference type="NCBI Taxonomy" id="1561998"/>
    <lineage>
        <taxon>Eukaryota</taxon>
        <taxon>Metazoa</taxon>
        <taxon>Ecdysozoa</taxon>
        <taxon>Nematoda</taxon>
        <taxon>Chromadorea</taxon>
        <taxon>Rhabditida</taxon>
        <taxon>Rhabditina</taxon>
        <taxon>Rhabditomorpha</taxon>
        <taxon>Rhabditoidea</taxon>
        <taxon>Rhabditidae</taxon>
        <taxon>Peloderinae</taxon>
        <taxon>Caenorhabditis</taxon>
    </lineage>
</organism>
<dbReference type="STRING" id="1561998.A0A1I7V449"/>
<dbReference type="Proteomes" id="UP000095282">
    <property type="component" value="Unplaced"/>
</dbReference>
<name>A0A1I7V449_9PELO</name>
<sequence length="320" mass="36376">MAREKKRAFRAGKFPEDIITKDMIREMTCTIDCAPGTPDYKEFKVTEGMLFTKVPKSMSPPIEYCDHLLKINGISITSRKQMLDVIYKVASTNKSHYMVFTVRRVIYVEKIDNRSVPSNASIRKPDTKNKTVKPNFGYAYYKVVLIYFPRSKLGINVKSYADVVYVESTDNSWGSTTRRFLFLGDAILKVDDTEIQDVQTAQAAIRNGFQKNGIITLIIERAIDQASNCFVRNVLSWSKVIDPHIPADVRQICAERLALYEKDGFAEPVPIFKGYTKDYSKSGRVSVTSLIEVKTIGSEQFNPISLLKVPDFSNPDYKNK</sequence>
<dbReference type="InterPro" id="IPR040264">
    <property type="entry name" value="T15H9.4-like"/>
</dbReference>